<reference evidence="2 3" key="1">
    <citation type="journal article" date="2009" name="PLoS ONE">
        <title>Complete genome sequence of the aerobic CO-oxidizing thermophile Thermomicrobium roseum.</title>
        <authorList>
            <person name="Wu D."/>
            <person name="Raymond J."/>
            <person name="Wu M."/>
            <person name="Chatterji S."/>
            <person name="Ren Q."/>
            <person name="Graham J.E."/>
            <person name="Bryant D.A."/>
            <person name="Robb F."/>
            <person name="Colman A."/>
            <person name="Tallon L.J."/>
            <person name="Badger J.H."/>
            <person name="Madupu R."/>
            <person name="Ward N.L."/>
            <person name="Eisen J.A."/>
        </authorList>
    </citation>
    <scope>NUCLEOTIDE SEQUENCE [LARGE SCALE GENOMIC DNA]</scope>
    <source>
        <strain evidence="3">ATCC 27502 / DSM 5159 / P-2</strain>
    </source>
</reference>
<dbReference type="eggNOG" id="ENOG5031ZC5">
    <property type="taxonomic scope" value="Bacteria"/>
</dbReference>
<name>B9L1Y2_THERP</name>
<feature type="region of interest" description="Disordered" evidence="1">
    <location>
        <begin position="172"/>
        <end position="203"/>
    </location>
</feature>
<dbReference type="STRING" id="309801.trd_1882"/>
<proteinExistence type="predicted"/>
<organism evidence="2 3">
    <name type="scientific">Thermomicrobium roseum (strain ATCC 27502 / DSM 5159 / P-2)</name>
    <dbReference type="NCBI Taxonomy" id="309801"/>
    <lineage>
        <taxon>Bacteria</taxon>
        <taxon>Pseudomonadati</taxon>
        <taxon>Thermomicrobiota</taxon>
        <taxon>Thermomicrobia</taxon>
        <taxon>Thermomicrobiales</taxon>
        <taxon>Thermomicrobiaceae</taxon>
        <taxon>Thermomicrobium</taxon>
    </lineage>
</organism>
<accession>B9L1Y2</accession>
<gene>
    <name evidence="2" type="ordered locus">trd_1882</name>
</gene>
<dbReference type="HOGENOM" id="CLU_1348404_0_0_0"/>
<evidence type="ECO:0000313" key="2">
    <source>
        <dbReference type="EMBL" id="ACM04800.1"/>
    </source>
</evidence>
<keyword evidence="3" id="KW-1185">Reference proteome</keyword>
<dbReference type="KEGG" id="tro:trd_1882"/>
<sequence length="203" mass="21826">MPRILRRPRSPTERHQRAAEWARWFTGDSSIAAYRRELAQLTGLGADLAWELVSDLAPLLLERVPAKLGAQVLLATVTLAAAQPKPREAGWALLATVTEELTPAHARTVLETLALGWQASSTALTSTQRRQAIERELRRVIRRLAASGAAGLDALVAVVAVLGISEGDDSAILESIEGPHREQGQEGAAQPPQPGTGKAEDER</sequence>
<protein>
    <submittedName>
        <fullName evidence="2">Uncharacterized protein</fullName>
    </submittedName>
</protein>
<evidence type="ECO:0000313" key="3">
    <source>
        <dbReference type="Proteomes" id="UP000000447"/>
    </source>
</evidence>
<dbReference type="OrthoDB" id="162606at2"/>
<dbReference type="Proteomes" id="UP000000447">
    <property type="component" value="Chromosome"/>
</dbReference>
<dbReference type="EMBL" id="CP001275">
    <property type="protein sequence ID" value="ACM04800.1"/>
    <property type="molecule type" value="Genomic_DNA"/>
</dbReference>
<evidence type="ECO:0000256" key="1">
    <source>
        <dbReference type="SAM" id="MobiDB-lite"/>
    </source>
</evidence>
<dbReference type="AlphaFoldDB" id="B9L1Y2"/>
<dbReference type="RefSeq" id="WP_015922824.1">
    <property type="nucleotide sequence ID" value="NC_011959.1"/>
</dbReference>